<protein>
    <submittedName>
        <fullName evidence="2">Uncharacterized protein</fullName>
    </submittedName>
</protein>
<organism evidence="2 3">
    <name type="scientific">Thalassolituus maritimus</name>
    <dbReference type="NCBI Taxonomy" id="484498"/>
    <lineage>
        <taxon>Bacteria</taxon>
        <taxon>Pseudomonadati</taxon>
        <taxon>Pseudomonadota</taxon>
        <taxon>Gammaproteobacteria</taxon>
        <taxon>Oceanospirillales</taxon>
        <taxon>Oceanospirillaceae</taxon>
        <taxon>Thalassolituus</taxon>
    </lineage>
</organism>
<keyword evidence="3" id="KW-1185">Reference proteome</keyword>
<sequence>MRDQDAPSIAERVGGPLIFGLGGLASLGWFTVQLYILLSSFSGQIITFDKSAFYLLGVGGGLVVLAYATTKEALLRKVLTALEAKVLTRIGIVSLFLLFALPWVVEELVEWVLIPKGYQICEAASHVWLLFEQIVFVAPGASCIKE</sequence>
<dbReference type="EMBL" id="BAABWH010000003">
    <property type="protein sequence ID" value="GAA6145227.1"/>
    <property type="molecule type" value="Genomic_DNA"/>
</dbReference>
<evidence type="ECO:0000313" key="2">
    <source>
        <dbReference type="EMBL" id="GAA6145227.1"/>
    </source>
</evidence>
<keyword evidence="1" id="KW-1133">Transmembrane helix</keyword>
<reference evidence="2 3" key="1">
    <citation type="submission" date="2024-04" db="EMBL/GenBank/DDBJ databases">
        <title>Draft genome sequence of Thalassolituus maritimus NBRC 116585.</title>
        <authorList>
            <person name="Miyakawa T."/>
            <person name="Kusuya Y."/>
            <person name="Miura T."/>
        </authorList>
    </citation>
    <scope>NUCLEOTIDE SEQUENCE [LARGE SCALE GENOMIC DNA]</scope>
    <source>
        <strain evidence="2 3">5NW40-0001</strain>
    </source>
</reference>
<name>A0ABP9ZYK6_9GAMM</name>
<gene>
    <name evidence="2" type="ORF">NBRC116585_13450</name>
</gene>
<accession>A0ABP9ZYK6</accession>
<keyword evidence="1" id="KW-0472">Membrane</keyword>
<comment type="caution">
    <text evidence="2">The sequence shown here is derived from an EMBL/GenBank/DDBJ whole genome shotgun (WGS) entry which is preliminary data.</text>
</comment>
<evidence type="ECO:0000256" key="1">
    <source>
        <dbReference type="SAM" id="Phobius"/>
    </source>
</evidence>
<feature type="transmembrane region" description="Helical" evidence="1">
    <location>
        <begin position="12"/>
        <end position="32"/>
    </location>
</feature>
<feature type="transmembrane region" description="Helical" evidence="1">
    <location>
        <begin position="86"/>
        <end position="105"/>
    </location>
</feature>
<dbReference type="Proteomes" id="UP001481413">
    <property type="component" value="Unassembled WGS sequence"/>
</dbReference>
<feature type="transmembrane region" description="Helical" evidence="1">
    <location>
        <begin position="52"/>
        <end position="74"/>
    </location>
</feature>
<evidence type="ECO:0000313" key="3">
    <source>
        <dbReference type="Proteomes" id="UP001481413"/>
    </source>
</evidence>
<proteinExistence type="predicted"/>
<keyword evidence="1" id="KW-0812">Transmembrane</keyword>